<dbReference type="Pfam" id="PF07715">
    <property type="entry name" value="Plug"/>
    <property type="match status" value="1"/>
</dbReference>
<dbReference type="NCBIfam" id="TIGR04056">
    <property type="entry name" value="OMP_RagA_SusC"/>
    <property type="match status" value="1"/>
</dbReference>
<dbReference type="AlphaFoldDB" id="A0AA41Y8Y3"/>
<organism evidence="2 3">
    <name type="scientific">Gaoshiqia sediminis</name>
    <dbReference type="NCBI Taxonomy" id="2986998"/>
    <lineage>
        <taxon>Bacteria</taxon>
        <taxon>Pseudomonadati</taxon>
        <taxon>Bacteroidota</taxon>
        <taxon>Bacteroidia</taxon>
        <taxon>Marinilabiliales</taxon>
        <taxon>Prolixibacteraceae</taxon>
        <taxon>Gaoshiqia</taxon>
    </lineage>
</organism>
<sequence length="1015" mass="113037">MNLYKNILVVFCSLFLLLVQGLDLSAQNTNKKTKTIKVSLESKIVDEAGNPVQGARVYSSKSRMYANATADGSFEFKTSTDDMLVIKADGYESKTITSTDESLKDGKIVLVQEKALNGENNQIMLPFGTTSERRSVGAYSVVKGEQLENTPALSIQSTLGGRLNGLFQLQNTQVPGWTNHTMFVRGGWGDYITIVDGVERTLEYIEPEVIESVELLKDATMKSLYGGLQANGILLITTKRGKAYENSVRVNVEHGVQTPTRLPKFLDSYNYATYYNQALANDGYAPLYDQTALDAYKNHTDPILYPDVDYYKEFLNETYNMTRINTQLQGGNEKSRYFAHIGYQGNGGLEKHTDYPNADDIFTVRTSIDMDVMDFIRVSAGFNGASQVKEWPNISTQNFFAPLAAHRPNEYPILIPGEMVGLPDQEYVIGGTAEKQNNPYGLLTGQGYAERRYTYIQSDLGLTFDFNKWVKGLKVKPFVSFDVYNVETATKGATFSVYEPVYNTATGEVTFNQWGTTTEATSQSRSNAEVRRNYALNVTSTYDRTFGSHDIKGILNFYQSRNEIRNVHEDPRRQNLGLHVSDMIADKYILEANINRVGVTSFSKDNRYGYFPAFGAGWILSEESFLSGAKSIDMLKLRVSYGILGSTTYTAEGGFSTHLFQDVWRQNGTINLDGENYLVSLDKTGNPNIGFQKSYEFNAGIDAVLFNRSTRISLGYFDNINDGFIGDGGNITPGVIGKNEALAFRNFKKFGLKGFEGELWYNRYFGDLELNLGANMTYGISNRIADGEPDYPADAFGGLITQGRPVDAIMGLETIGVFNDQADIDQSPLQMFGPVRPGDIKYADNNGDGYVDERDRVEIGNSSPRLQFGINLDLKFKGFNLSVLAMGYGKYNRLLNTQYYQVYGNRKYSNVVVNGLPNGNAHPKLSALATENNFVSSTYWIVNSAFLKLRNVELGYTLPHTLTQRFSVNDIKVFARGYNLLTLSKIKDLDPENLDAGIGNFPLCTTLSAGISVSF</sequence>
<dbReference type="RefSeq" id="WP_282592847.1">
    <property type="nucleotide sequence ID" value="NZ_JAPAAF010000032.1"/>
</dbReference>
<comment type="caution">
    <text evidence="2">The sequence shown here is derived from an EMBL/GenBank/DDBJ whole genome shotgun (WGS) entry which is preliminary data.</text>
</comment>
<reference evidence="2" key="1">
    <citation type="submission" date="2022-10" db="EMBL/GenBank/DDBJ databases">
        <title>Gaoshiqiia sediminis gen. nov., sp. nov., isolated from coastal sediment.</title>
        <authorList>
            <person name="Yu W.X."/>
            <person name="Mu D.S."/>
            <person name="Du J.Z."/>
            <person name="Liang Y.Q."/>
        </authorList>
    </citation>
    <scope>NUCLEOTIDE SEQUENCE</scope>
    <source>
        <strain evidence="2">A06</strain>
    </source>
</reference>
<dbReference type="SUPFAM" id="SSF49464">
    <property type="entry name" value="Carboxypeptidase regulatory domain-like"/>
    <property type="match status" value="1"/>
</dbReference>
<name>A0AA41Y8Y3_9BACT</name>
<dbReference type="Gene3D" id="2.170.130.10">
    <property type="entry name" value="TonB-dependent receptor, plug domain"/>
    <property type="match status" value="1"/>
</dbReference>
<protein>
    <submittedName>
        <fullName evidence="2">SusC/RagA family TonB-linked outer membrane protein</fullName>
    </submittedName>
</protein>
<dbReference type="InterPro" id="IPR008969">
    <property type="entry name" value="CarboxyPept-like_regulatory"/>
</dbReference>
<evidence type="ECO:0000313" key="3">
    <source>
        <dbReference type="Proteomes" id="UP001163821"/>
    </source>
</evidence>
<feature type="domain" description="TonB-dependent receptor plug" evidence="1">
    <location>
        <begin position="133"/>
        <end position="233"/>
    </location>
</feature>
<dbReference type="InterPro" id="IPR037066">
    <property type="entry name" value="Plug_dom_sf"/>
</dbReference>
<evidence type="ECO:0000259" key="1">
    <source>
        <dbReference type="Pfam" id="PF07715"/>
    </source>
</evidence>
<accession>A0AA41Y8Y3</accession>
<dbReference type="InterPro" id="IPR023996">
    <property type="entry name" value="TonB-dep_OMP_SusC/RagA"/>
</dbReference>
<evidence type="ECO:0000313" key="2">
    <source>
        <dbReference type="EMBL" id="MCW0484254.1"/>
    </source>
</evidence>
<dbReference type="InterPro" id="IPR012910">
    <property type="entry name" value="Plug_dom"/>
</dbReference>
<keyword evidence="3" id="KW-1185">Reference proteome</keyword>
<dbReference type="EMBL" id="JAPAAF010000032">
    <property type="protein sequence ID" value="MCW0484254.1"/>
    <property type="molecule type" value="Genomic_DNA"/>
</dbReference>
<gene>
    <name evidence="2" type="ORF">N2K84_16045</name>
</gene>
<proteinExistence type="predicted"/>
<dbReference type="Proteomes" id="UP001163821">
    <property type="component" value="Unassembled WGS sequence"/>
</dbReference>
<dbReference type="SUPFAM" id="SSF56935">
    <property type="entry name" value="Porins"/>
    <property type="match status" value="1"/>
</dbReference>